<evidence type="ECO:0000256" key="4">
    <source>
        <dbReference type="ARBA" id="ARBA00023054"/>
    </source>
</evidence>
<keyword evidence="10" id="KW-0472">Membrane</keyword>
<evidence type="ECO:0000256" key="9">
    <source>
        <dbReference type="ARBA" id="ARBA00041206"/>
    </source>
</evidence>
<evidence type="ECO:0000256" key="7">
    <source>
        <dbReference type="ARBA" id="ARBA00038016"/>
    </source>
</evidence>
<evidence type="ECO:0000256" key="5">
    <source>
        <dbReference type="ARBA" id="ARBA00023128"/>
    </source>
</evidence>
<sequence>MSVPLIKIYFRDLKLTNSVFVRFGHHLRGKPPTIAKSLKQKLEEQNYQDPTLAFKVNIGFAQPKTSRSQKLTERLKYLKERRADKDLEKLARTQQLTIPLDKVREEWQESGAAQHIKTVAEHYGVFQHLYGDAYFFPQVMLNVRYRQQGDDCFAIVHRGNVIKPAEAAVMPEVSYKANPDSLWTLLLTNLDGHLMLEDSEYVHWFVGNIPGNDVGKGEVICDYLQPFPPKGTGFHRLVFVLYKQEKRMDYGSFKRQQPCLCLEERTFRTQDFYRERQDDLTPAGLAFFQSDWDPSLTDFFHNTLEMQEPIYEYDFPPPYIRPQEWFPLRQPFNTYMDKYRDEKQIAKEYLLKKLKKTHPFRKPDPPPKYPHAFRMDLNLPSWLRVEKKKERLGLPYSKYSSPMASLVLTDSSQLTSDSQHLDFTGGFGACLFREPCIDVLTRDALADSMFLEVVYQELLLTQLIAHSDLMFVWVLVVAILPVETGVLGWVTELTRGRNSRWS</sequence>
<keyword evidence="5" id="KW-0496">Mitochondrion</keyword>
<keyword evidence="6" id="KW-0687">Ribonucleoprotein</keyword>
<evidence type="ECO:0000256" key="3">
    <source>
        <dbReference type="ARBA" id="ARBA00022980"/>
    </source>
</evidence>
<evidence type="ECO:0000256" key="10">
    <source>
        <dbReference type="SAM" id="Phobius"/>
    </source>
</evidence>
<dbReference type="FunFam" id="3.90.280.10:FF:000002">
    <property type="entry name" value="39S ribosomal protein L38, mitochondrial"/>
    <property type="match status" value="1"/>
</dbReference>
<keyword evidence="10" id="KW-0812">Transmembrane</keyword>
<evidence type="ECO:0000313" key="11">
    <source>
        <dbReference type="EMBL" id="CAD7446564.1"/>
    </source>
</evidence>
<dbReference type="PANTHER" id="PTHR11362">
    <property type="entry name" value="PHOSPHATIDYLETHANOLAMINE-BINDING PROTEIN"/>
    <property type="match status" value="1"/>
</dbReference>
<dbReference type="GO" id="GO:0005762">
    <property type="term" value="C:mitochondrial large ribosomal subunit"/>
    <property type="evidence" value="ECO:0007669"/>
    <property type="project" value="TreeGrafter"/>
</dbReference>
<evidence type="ECO:0000256" key="2">
    <source>
        <dbReference type="ARBA" id="ARBA00022946"/>
    </source>
</evidence>
<evidence type="ECO:0000256" key="8">
    <source>
        <dbReference type="ARBA" id="ARBA00039444"/>
    </source>
</evidence>
<keyword evidence="4" id="KW-0175">Coiled coil</keyword>
<evidence type="ECO:0000256" key="1">
    <source>
        <dbReference type="ARBA" id="ARBA00004173"/>
    </source>
</evidence>
<dbReference type="PANTHER" id="PTHR11362:SF133">
    <property type="entry name" value="LARGE RIBOSOMAL SUBUNIT PROTEIN ML38"/>
    <property type="match status" value="1"/>
</dbReference>
<accession>A0A7R9F670</accession>
<comment type="similarity">
    <text evidence="7">Belongs to the phosphatidylethanolamine-binding protein family. Mitochondrion-specific ribosomal protein mL38 subfamily.</text>
</comment>
<dbReference type="AlphaFoldDB" id="A0A7R9F670"/>
<proteinExistence type="inferred from homology"/>
<dbReference type="CDD" id="cd00866">
    <property type="entry name" value="PEBP_euk"/>
    <property type="match status" value="1"/>
</dbReference>
<dbReference type="EMBL" id="OD568103">
    <property type="protein sequence ID" value="CAD7446564.1"/>
    <property type="molecule type" value="Genomic_DNA"/>
</dbReference>
<organism evidence="11">
    <name type="scientific">Timema bartmani</name>
    <dbReference type="NCBI Taxonomy" id="61472"/>
    <lineage>
        <taxon>Eukaryota</taxon>
        <taxon>Metazoa</taxon>
        <taxon>Ecdysozoa</taxon>
        <taxon>Arthropoda</taxon>
        <taxon>Hexapoda</taxon>
        <taxon>Insecta</taxon>
        <taxon>Pterygota</taxon>
        <taxon>Neoptera</taxon>
        <taxon>Polyneoptera</taxon>
        <taxon>Phasmatodea</taxon>
        <taxon>Timematodea</taxon>
        <taxon>Timematoidea</taxon>
        <taxon>Timematidae</taxon>
        <taxon>Timema</taxon>
    </lineage>
</organism>
<dbReference type="InterPro" id="IPR008914">
    <property type="entry name" value="PEBP"/>
</dbReference>
<dbReference type="GO" id="GO:0005743">
    <property type="term" value="C:mitochondrial inner membrane"/>
    <property type="evidence" value="ECO:0007669"/>
    <property type="project" value="UniProtKB-ARBA"/>
</dbReference>
<name>A0A7R9F670_9NEOP</name>
<comment type="subcellular location">
    <subcellularLocation>
        <location evidence="1">Mitochondrion</location>
    </subcellularLocation>
</comment>
<feature type="transmembrane region" description="Helical" evidence="10">
    <location>
        <begin position="470"/>
        <end position="490"/>
    </location>
</feature>
<keyword evidence="3" id="KW-0689">Ribosomal protein</keyword>
<dbReference type="InterPro" id="IPR035810">
    <property type="entry name" value="PEBP_euk"/>
</dbReference>
<dbReference type="SUPFAM" id="SSF49777">
    <property type="entry name" value="PEBP-like"/>
    <property type="match status" value="1"/>
</dbReference>
<dbReference type="Pfam" id="PF01161">
    <property type="entry name" value="PBP"/>
    <property type="match status" value="1"/>
</dbReference>
<gene>
    <name evidence="11" type="ORF">TBIB3V08_LOCUS8892</name>
</gene>
<reference evidence="11" key="1">
    <citation type="submission" date="2020-11" db="EMBL/GenBank/DDBJ databases">
        <authorList>
            <person name="Tran Van P."/>
        </authorList>
    </citation>
    <scope>NUCLEOTIDE SEQUENCE</scope>
</reference>
<keyword evidence="2" id="KW-0809">Transit peptide</keyword>
<evidence type="ECO:0000256" key="6">
    <source>
        <dbReference type="ARBA" id="ARBA00023274"/>
    </source>
</evidence>
<dbReference type="InterPro" id="IPR036610">
    <property type="entry name" value="PEBP-like_sf"/>
</dbReference>
<keyword evidence="10" id="KW-1133">Transmembrane helix</keyword>
<dbReference type="Gene3D" id="3.90.280.10">
    <property type="entry name" value="PEBP-like"/>
    <property type="match status" value="1"/>
</dbReference>
<protein>
    <recommendedName>
        <fullName evidence="8">Large ribosomal subunit protein mL38</fullName>
    </recommendedName>
    <alternativeName>
        <fullName evidence="9">39S ribosomal protein L38, mitochondrial</fullName>
    </alternativeName>
</protein>